<dbReference type="PANTHER" id="PTHR42031:SF1">
    <property type="entry name" value="KEY LIME PATHOGENICITY PROTEIN"/>
    <property type="match status" value="1"/>
</dbReference>
<feature type="compositionally biased region" description="Low complexity" evidence="1">
    <location>
        <begin position="876"/>
        <end position="886"/>
    </location>
</feature>
<sequence>MGSSAEHHQHLFHQPRYQPAATVAAVGHSHATTTHHSHAHHNHHFSAAARSRSTITPDGPSPITPRDHSPQAPIDIVDATQEIAVLRARMRTLEKLVERHGLDLQEPKVNSPPPPPTYRYSDPSEPPSATTEHGSSYSSWLSKHATAQAAASRRSSAQYDDAHHQPQQHQHQYHHSHHQSSPMPRAEDFAYNDARRRTTSPYRSSPPPPLLHQRYSSVSSVAPSNYIDLTRPSSSHHHSSQHRASQEPPSASSYQSHENHLPPLRNIPSMESTRHSPEHVARPVEPFLPPLQPDRTSVMRLESINELALLANDDRCLRCRASQQECDSNETCTTCADHPASPFGMEWHLLGCHRGSLTSLTDSVIPPHLDSCRSPSPGPVQHLSRIETVNFLRSALHVAPGIASLVDTSLDFSDKGWWSAALPNRETDVTPTSGAYDMFLAPPSILCALAASSACAEAPLSLIELISCTGHLSGGRASEESIYPILYHAKTLLRETAFVALAGSRPVLSADVGSSKLLASLDLEDQLHALRPALFQFLRAIDSIRSRGKSGPRDWLAIFHAICIFSVVRSILVGVFVSNCADAALDTYPAVIHAIYKSLVHLFGALCSSPLDSMHEFSREEGAVAFQKTASIVCRGQWGSQGIRNTTDFLLRLGEAHGPSFFLLDESVLTLLTRRTSAAPANSLKRHATSPPDADESFHVVKRSASVPKGSSFASYQRPPVRRVYCNKCTDYPEGFRGEHELRRHCQARHSALVKRWICNDPGPSARGSIQPVIPLSNCKACLMKKHYGAYYNAAAHLRRAHFNPQKGGGKASGDWPPMAVLKEWMHEIQQPPDANTSSVKVVKNKHTQQQQQQHQQAKEEHISPEPHDMTPPPVTVITIPEYSPEPSMPPSAVSETPEPSSQTYYMDSHPQSSSPTYGTRCPHPDCGRVLRDLAAHMLTHQAERPEKCPSRSCIYHSKGFARKYDRNRHALTHYRGTLVCPLCPEKDLHGEGVFHRADVFKRHLVTTHRIEHNGAASFAGGCAVCKRPAGSFTTLGEYYEHLDECILSVLNEQ</sequence>
<feature type="compositionally biased region" description="Basic residues" evidence="1">
    <location>
        <begin position="33"/>
        <end position="44"/>
    </location>
</feature>
<feature type="domain" description="C2H2-type" evidence="2">
    <location>
        <begin position="920"/>
        <end position="941"/>
    </location>
</feature>
<feature type="compositionally biased region" description="Basic and acidic residues" evidence="1">
    <location>
        <begin position="857"/>
        <end position="869"/>
    </location>
</feature>
<accession>A0A0A1SPG7</accession>
<dbReference type="InterPro" id="IPR013087">
    <property type="entry name" value="Znf_C2H2_type"/>
</dbReference>
<dbReference type="PANTHER" id="PTHR42031">
    <property type="entry name" value="KEY LIME PATHOGENICITY PROTEIN"/>
    <property type="match status" value="1"/>
</dbReference>
<feature type="region of interest" description="Disordered" evidence="1">
    <location>
        <begin position="22"/>
        <end position="73"/>
    </location>
</feature>
<evidence type="ECO:0000259" key="2">
    <source>
        <dbReference type="SMART" id="SM00355"/>
    </source>
</evidence>
<keyword evidence="4" id="KW-1185">Reference proteome</keyword>
<feature type="domain" description="C2H2-type" evidence="2">
    <location>
        <begin position="330"/>
        <end position="353"/>
    </location>
</feature>
<feature type="compositionally biased region" description="Polar residues" evidence="1">
    <location>
        <begin position="127"/>
        <end position="141"/>
    </location>
</feature>
<proteinExistence type="predicted"/>
<feature type="domain" description="C2H2-type" evidence="2">
    <location>
        <begin position="724"/>
        <end position="750"/>
    </location>
</feature>
<protein>
    <recommendedName>
        <fullName evidence="2">C2H2-type domain-containing protein</fullName>
    </recommendedName>
</protein>
<feature type="compositionally biased region" description="Polar residues" evidence="1">
    <location>
        <begin position="247"/>
        <end position="256"/>
    </location>
</feature>
<feature type="compositionally biased region" description="Basic and acidic residues" evidence="1">
    <location>
        <begin position="185"/>
        <end position="196"/>
    </location>
</feature>
<feature type="compositionally biased region" description="Polar residues" evidence="1">
    <location>
        <begin position="214"/>
        <end position="223"/>
    </location>
</feature>
<reference evidence="3 4" key="1">
    <citation type="journal article" date="2015" name="Genome Announc.">
        <title>Draft Genome Sequence and Gene Annotation of the Entomopathogenic Fungus Verticillium hemipterigenum.</title>
        <authorList>
            <person name="Horn F."/>
            <person name="Habel A."/>
            <person name="Scharf D.H."/>
            <person name="Dworschak J."/>
            <person name="Brakhage A.A."/>
            <person name="Guthke R."/>
            <person name="Hertweck C."/>
            <person name="Linde J."/>
        </authorList>
    </citation>
    <scope>NUCLEOTIDE SEQUENCE [LARGE SCALE GENOMIC DNA]</scope>
</reference>
<feature type="region of interest" description="Disordered" evidence="1">
    <location>
        <begin position="832"/>
        <end position="921"/>
    </location>
</feature>
<feature type="compositionally biased region" description="Basic and acidic residues" evidence="1">
    <location>
        <begin position="272"/>
        <end position="282"/>
    </location>
</feature>
<evidence type="ECO:0000313" key="4">
    <source>
        <dbReference type="Proteomes" id="UP000039046"/>
    </source>
</evidence>
<dbReference type="EMBL" id="CDHN01000001">
    <property type="protein sequence ID" value="CEJ82318.1"/>
    <property type="molecule type" value="Genomic_DNA"/>
</dbReference>
<feature type="domain" description="C2H2-type" evidence="2">
    <location>
        <begin position="979"/>
        <end position="1009"/>
    </location>
</feature>
<feature type="compositionally biased region" description="Low complexity" evidence="1">
    <location>
        <begin position="45"/>
        <end position="54"/>
    </location>
</feature>
<evidence type="ECO:0000256" key="1">
    <source>
        <dbReference type="SAM" id="MobiDB-lite"/>
    </source>
</evidence>
<dbReference type="Proteomes" id="UP000039046">
    <property type="component" value="Unassembled WGS sequence"/>
</dbReference>
<gene>
    <name evidence="3" type="ORF">VHEMI02389</name>
</gene>
<feature type="region of interest" description="Disordered" evidence="1">
    <location>
        <begin position="98"/>
        <end position="291"/>
    </location>
</feature>
<dbReference type="HOGENOM" id="CLU_005132_0_0_1"/>
<organism evidence="3 4">
    <name type="scientific">[Torrubiella] hemipterigena</name>
    <dbReference type="NCBI Taxonomy" id="1531966"/>
    <lineage>
        <taxon>Eukaryota</taxon>
        <taxon>Fungi</taxon>
        <taxon>Dikarya</taxon>
        <taxon>Ascomycota</taxon>
        <taxon>Pezizomycotina</taxon>
        <taxon>Sordariomycetes</taxon>
        <taxon>Hypocreomycetidae</taxon>
        <taxon>Hypocreales</taxon>
        <taxon>Clavicipitaceae</taxon>
        <taxon>Clavicipitaceae incertae sedis</taxon>
        <taxon>'Torrubiella' clade</taxon>
    </lineage>
</organism>
<dbReference type="AlphaFoldDB" id="A0A0A1SPG7"/>
<name>A0A0A1SPG7_9HYPO</name>
<feature type="compositionally biased region" description="Low complexity" evidence="1">
    <location>
        <begin position="147"/>
        <end position="170"/>
    </location>
</feature>
<dbReference type="SMART" id="SM00355">
    <property type="entry name" value="ZnF_C2H2"/>
    <property type="match status" value="5"/>
</dbReference>
<feature type="compositionally biased region" description="Polar residues" evidence="1">
    <location>
        <begin position="894"/>
        <end position="918"/>
    </location>
</feature>
<dbReference type="InterPro" id="IPR057218">
    <property type="entry name" value="DUF7896"/>
</dbReference>
<dbReference type="OrthoDB" id="4738706at2759"/>
<dbReference type="STRING" id="1531966.A0A0A1SPG7"/>
<feature type="domain" description="C2H2-type" evidence="2">
    <location>
        <begin position="947"/>
        <end position="974"/>
    </location>
</feature>
<feature type="compositionally biased region" description="Low complexity" evidence="1">
    <location>
        <begin position="22"/>
        <end position="32"/>
    </location>
</feature>
<evidence type="ECO:0000313" key="3">
    <source>
        <dbReference type="EMBL" id="CEJ82318.1"/>
    </source>
</evidence>
<dbReference type="Pfam" id="PF25438">
    <property type="entry name" value="DUF7896"/>
    <property type="match status" value="1"/>
</dbReference>